<dbReference type="PANTHER" id="PTHR43304:SF1">
    <property type="entry name" value="PAC DOMAIN-CONTAINING PROTEIN"/>
    <property type="match status" value="1"/>
</dbReference>
<dbReference type="PROSITE" id="PS50110">
    <property type="entry name" value="RESPONSE_REGULATORY"/>
    <property type="match status" value="1"/>
</dbReference>
<dbReference type="SUPFAM" id="SSF55874">
    <property type="entry name" value="ATPase domain of HSP90 chaperone/DNA topoisomerase II/histidine kinase"/>
    <property type="match status" value="1"/>
</dbReference>
<evidence type="ECO:0000259" key="9">
    <source>
        <dbReference type="PROSITE" id="PS50110"/>
    </source>
</evidence>
<dbReference type="InterPro" id="IPR001610">
    <property type="entry name" value="PAC"/>
</dbReference>
<evidence type="ECO:0000256" key="4">
    <source>
        <dbReference type="ARBA" id="ARBA00022679"/>
    </source>
</evidence>
<evidence type="ECO:0000259" key="10">
    <source>
        <dbReference type="PROSITE" id="PS50112"/>
    </source>
</evidence>
<protein>
    <recommendedName>
        <fullName evidence="2">histidine kinase</fullName>
        <ecNumber evidence="2">2.7.13.3</ecNumber>
    </recommendedName>
</protein>
<feature type="region of interest" description="Disordered" evidence="7">
    <location>
        <begin position="380"/>
        <end position="401"/>
    </location>
</feature>
<dbReference type="Pfam" id="PF08447">
    <property type="entry name" value="PAS_3"/>
    <property type="match status" value="1"/>
</dbReference>
<keyword evidence="5" id="KW-0418">Kinase</keyword>
<feature type="domain" description="Histidine kinase" evidence="8">
    <location>
        <begin position="272"/>
        <end position="474"/>
    </location>
</feature>
<evidence type="ECO:0000259" key="8">
    <source>
        <dbReference type="PROSITE" id="PS50109"/>
    </source>
</evidence>
<dbReference type="EC" id="2.7.13.3" evidence="2"/>
<dbReference type="InterPro" id="IPR003661">
    <property type="entry name" value="HisK_dim/P_dom"/>
</dbReference>
<evidence type="ECO:0000313" key="12">
    <source>
        <dbReference type="EMBL" id="MDS0281420.1"/>
    </source>
</evidence>
<keyword evidence="13" id="KW-1185">Reference proteome</keyword>
<dbReference type="PRINTS" id="PR00344">
    <property type="entry name" value="BCTRLSENSOR"/>
</dbReference>
<evidence type="ECO:0000256" key="5">
    <source>
        <dbReference type="ARBA" id="ARBA00022777"/>
    </source>
</evidence>
<accession>A0ABU2FL16</accession>
<dbReference type="InterPro" id="IPR003594">
    <property type="entry name" value="HATPase_dom"/>
</dbReference>
<evidence type="ECO:0000256" key="1">
    <source>
        <dbReference type="ARBA" id="ARBA00000085"/>
    </source>
</evidence>
<reference evidence="12 13" key="1">
    <citation type="submission" date="2022-06" db="EMBL/GenBank/DDBJ databases">
        <title>Halomicroarcula sp. a new haloarchaeum isolate from saline soil.</title>
        <authorList>
            <person name="Strakova D."/>
            <person name="Galisteo C."/>
            <person name="Sanchez-Porro C."/>
            <person name="Ventosa A."/>
        </authorList>
    </citation>
    <scope>NUCLEOTIDE SEQUENCE [LARGE SCALE GENOMIC DNA]</scope>
    <source>
        <strain evidence="12 13">S3CR25-11</strain>
    </source>
</reference>
<dbReference type="Pfam" id="PF00512">
    <property type="entry name" value="HisKA"/>
    <property type="match status" value="1"/>
</dbReference>
<gene>
    <name evidence="12" type="ORF">NDI86_04740</name>
</gene>
<dbReference type="CDD" id="cd00082">
    <property type="entry name" value="HisKA"/>
    <property type="match status" value="1"/>
</dbReference>
<evidence type="ECO:0000256" key="7">
    <source>
        <dbReference type="SAM" id="MobiDB-lite"/>
    </source>
</evidence>
<evidence type="ECO:0000259" key="11">
    <source>
        <dbReference type="PROSITE" id="PS50113"/>
    </source>
</evidence>
<dbReference type="Gene3D" id="3.30.450.20">
    <property type="entry name" value="PAS domain"/>
    <property type="match status" value="1"/>
</dbReference>
<name>A0ABU2FL16_9EURY</name>
<organism evidence="12 13">
    <name type="scientific">Haloarcula onubensis</name>
    <dbReference type="NCBI Taxonomy" id="2950539"/>
    <lineage>
        <taxon>Archaea</taxon>
        <taxon>Methanobacteriati</taxon>
        <taxon>Methanobacteriota</taxon>
        <taxon>Stenosarchaea group</taxon>
        <taxon>Halobacteria</taxon>
        <taxon>Halobacteriales</taxon>
        <taxon>Haloarculaceae</taxon>
        <taxon>Haloarcula</taxon>
    </lineage>
</organism>
<dbReference type="PROSITE" id="PS50113">
    <property type="entry name" value="PAC"/>
    <property type="match status" value="1"/>
</dbReference>
<dbReference type="PANTHER" id="PTHR43304">
    <property type="entry name" value="PHYTOCHROME-LIKE PROTEIN CPH1"/>
    <property type="match status" value="1"/>
</dbReference>
<dbReference type="Gene3D" id="2.10.70.100">
    <property type="match status" value="1"/>
</dbReference>
<dbReference type="CDD" id="cd00130">
    <property type="entry name" value="PAS"/>
    <property type="match status" value="1"/>
</dbReference>
<comment type="caution">
    <text evidence="12">The sequence shown here is derived from an EMBL/GenBank/DDBJ whole genome shotgun (WGS) entry which is preliminary data.</text>
</comment>
<dbReference type="SMART" id="SM00086">
    <property type="entry name" value="PAC"/>
    <property type="match status" value="1"/>
</dbReference>
<dbReference type="RefSeq" id="WP_310899256.1">
    <property type="nucleotide sequence ID" value="NZ_JAMQOS010000001.1"/>
</dbReference>
<dbReference type="SMART" id="SM00387">
    <property type="entry name" value="HATPase_c"/>
    <property type="match status" value="1"/>
</dbReference>
<dbReference type="InterPro" id="IPR000700">
    <property type="entry name" value="PAS-assoc_C"/>
</dbReference>
<evidence type="ECO:0000256" key="3">
    <source>
        <dbReference type="ARBA" id="ARBA00022553"/>
    </source>
</evidence>
<feature type="domain" description="Response regulatory" evidence="9">
    <location>
        <begin position="6"/>
        <end position="120"/>
    </location>
</feature>
<dbReference type="SUPFAM" id="SSF55785">
    <property type="entry name" value="PYP-like sensor domain (PAS domain)"/>
    <property type="match status" value="1"/>
</dbReference>
<sequence length="491" mass="54131">MATDIHVLHVDDDPDLAAVTAEFLERDDRFTVETALTAAEGLECLTQAVDGVISDYDMPGMNGLEFLEAVRETYPDLPFLLFTGKGSEEVASEALTLGATDYLQKAAGTDQYELLANRVSRAVGQFRAERELERKNELLEKTQDLADVGAWEYDPQEEAAYFTDHVYEIYGVDRSHDPEPESDIRQFYHPADQATVRTAVARALEDGEPYDIEVRITAADGTEKWVRTRADPQFEDGACQRVRGTIRDITERKERERERERQNGRLDEFVTVVSHDLRNPLRTLSASLDLLETDADSLERCHRAVARMERLIDDLVRLARHGETELAPAPAHLPALARECARTTGLSDEALSVTTDATVVADEARLRHLFENLFANSIEHGSPAPDSQASESAPDRDGQPVSLTLGRLDDGFYVADDGSGIPTADRDRVFRVGYSTGEEGTGFGLNIVRQVVEAHGWEIRVTESDGGGARFDITGVEFADNSARASGSAGG</sequence>
<dbReference type="InterPro" id="IPR000014">
    <property type="entry name" value="PAS"/>
</dbReference>
<dbReference type="InterPro" id="IPR035965">
    <property type="entry name" value="PAS-like_dom_sf"/>
</dbReference>
<dbReference type="Pfam" id="PF02518">
    <property type="entry name" value="HATPase_c"/>
    <property type="match status" value="1"/>
</dbReference>
<dbReference type="PROSITE" id="PS50109">
    <property type="entry name" value="HIS_KIN"/>
    <property type="match status" value="1"/>
</dbReference>
<dbReference type="SMART" id="SM00448">
    <property type="entry name" value="REC"/>
    <property type="match status" value="1"/>
</dbReference>
<feature type="domain" description="PAS" evidence="10">
    <location>
        <begin position="135"/>
        <end position="207"/>
    </location>
</feature>
<evidence type="ECO:0000256" key="2">
    <source>
        <dbReference type="ARBA" id="ARBA00012438"/>
    </source>
</evidence>
<feature type="domain" description="PAC" evidence="11">
    <location>
        <begin position="210"/>
        <end position="261"/>
    </location>
</feature>
<dbReference type="InterPro" id="IPR013655">
    <property type="entry name" value="PAS_fold_3"/>
</dbReference>
<dbReference type="PROSITE" id="PS50112">
    <property type="entry name" value="PAS"/>
    <property type="match status" value="1"/>
</dbReference>
<keyword evidence="3 6" id="KW-0597">Phosphoprotein</keyword>
<comment type="catalytic activity">
    <reaction evidence="1">
        <text>ATP + protein L-histidine = ADP + protein N-phospho-L-histidine.</text>
        <dbReference type="EC" id="2.7.13.3"/>
    </reaction>
</comment>
<dbReference type="CDD" id="cd00075">
    <property type="entry name" value="HATPase"/>
    <property type="match status" value="1"/>
</dbReference>
<keyword evidence="4" id="KW-0808">Transferase</keyword>
<dbReference type="Gene3D" id="3.30.565.10">
    <property type="entry name" value="Histidine kinase-like ATPase, C-terminal domain"/>
    <property type="match status" value="1"/>
</dbReference>
<dbReference type="InterPro" id="IPR001789">
    <property type="entry name" value="Sig_transdc_resp-reg_receiver"/>
</dbReference>
<dbReference type="InterPro" id="IPR036097">
    <property type="entry name" value="HisK_dim/P_sf"/>
</dbReference>
<dbReference type="InterPro" id="IPR004358">
    <property type="entry name" value="Sig_transdc_His_kin-like_C"/>
</dbReference>
<dbReference type="InterPro" id="IPR036890">
    <property type="entry name" value="HATPase_C_sf"/>
</dbReference>
<feature type="modified residue" description="4-aspartylphosphate" evidence="6">
    <location>
        <position position="55"/>
    </location>
</feature>
<dbReference type="Proteomes" id="UP001268864">
    <property type="component" value="Unassembled WGS sequence"/>
</dbReference>
<dbReference type="NCBIfam" id="TIGR00229">
    <property type="entry name" value="sensory_box"/>
    <property type="match status" value="1"/>
</dbReference>
<dbReference type="SUPFAM" id="SSF47384">
    <property type="entry name" value="Homodimeric domain of signal transducing histidine kinase"/>
    <property type="match status" value="1"/>
</dbReference>
<dbReference type="SUPFAM" id="SSF52172">
    <property type="entry name" value="CheY-like"/>
    <property type="match status" value="1"/>
</dbReference>
<dbReference type="Pfam" id="PF00072">
    <property type="entry name" value="Response_reg"/>
    <property type="match status" value="1"/>
</dbReference>
<dbReference type="SMART" id="SM00388">
    <property type="entry name" value="HisKA"/>
    <property type="match status" value="1"/>
</dbReference>
<dbReference type="EMBL" id="JAMQOS010000001">
    <property type="protein sequence ID" value="MDS0281420.1"/>
    <property type="molecule type" value="Genomic_DNA"/>
</dbReference>
<dbReference type="InterPro" id="IPR011006">
    <property type="entry name" value="CheY-like_superfamily"/>
</dbReference>
<dbReference type="Gene3D" id="1.10.287.130">
    <property type="match status" value="1"/>
</dbReference>
<dbReference type="InterPro" id="IPR052162">
    <property type="entry name" value="Sensor_kinase/Photoreceptor"/>
</dbReference>
<evidence type="ECO:0000313" key="13">
    <source>
        <dbReference type="Proteomes" id="UP001268864"/>
    </source>
</evidence>
<dbReference type="Gene3D" id="3.40.50.2300">
    <property type="match status" value="1"/>
</dbReference>
<proteinExistence type="predicted"/>
<dbReference type="CDD" id="cd00156">
    <property type="entry name" value="REC"/>
    <property type="match status" value="1"/>
</dbReference>
<dbReference type="InterPro" id="IPR005467">
    <property type="entry name" value="His_kinase_dom"/>
</dbReference>
<evidence type="ECO:0000256" key="6">
    <source>
        <dbReference type="PROSITE-ProRule" id="PRU00169"/>
    </source>
</evidence>